<dbReference type="RefSeq" id="WP_136353152.1">
    <property type="nucleotide sequence ID" value="NZ_CP046266.1"/>
</dbReference>
<name>A0A4S4BZA0_9BACI</name>
<sequence>MSKLLNKLNGLFTKVDETEASYMKALEQKEAELLEINLELQDKQKMLTDLHKMKLLNQVSEEAFNAEKVKVDALKSKVVALQEEISLIDRYKTEDIHSVLGELEAEKGKYSKEQQAEIRRIQMELLNAKNAYLNKMVEARERYKKIAEPAFKLEQLKIKLGLQVRSYTSGSHDTLSMVSVGEGHENLLVEHQTVYDALSYGRTPERLQRVVSDAREKGII</sequence>
<dbReference type="AlphaFoldDB" id="A0A4S4BZA0"/>
<accession>A0A4S4BZA0</accession>
<evidence type="ECO:0000313" key="3">
    <source>
        <dbReference type="Proteomes" id="UP000310334"/>
    </source>
</evidence>
<dbReference type="EMBL" id="SSNT01000006">
    <property type="protein sequence ID" value="THF80590.1"/>
    <property type="molecule type" value="Genomic_DNA"/>
</dbReference>
<comment type="caution">
    <text evidence="2">The sequence shown here is derived from an EMBL/GenBank/DDBJ whole genome shotgun (WGS) entry which is preliminary data.</text>
</comment>
<keyword evidence="1" id="KW-0175">Coiled coil</keyword>
<dbReference type="OrthoDB" id="2970864at2"/>
<keyword evidence="3" id="KW-1185">Reference proteome</keyword>
<evidence type="ECO:0000256" key="1">
    <source>
        <dbReference type="SAM" id="Coils"/>
    </source>
</evidence>
<proteinExistence type="predicted"/>
<feature type="coiled-coil region" evidence="1">
    <location>
        <begin position="23"/>
        <end position="84"/>
    </location>
</feature>
<organism evidence="2 3">
    <name type="scientific">Metabacillus sediminilitoris</name>
    <dbReference type="NCBI Taxonomy" id="2567941"/>
    <lineage>
        <taxon>Bacteria</taxon>
        <taxon>Bacillati</taxon>
        <taxon>Bacillota</taxon>
        <taxon>Bacilli</taxon>
        <taxon>Bacillales</taxon>
        <taxon>Bacillaceae</taxon>
        <taxon>Metabacillus</taxon>
    </lineage>
</organism>
<reference evidence="2 3" key="1">
    <citation type="submission" date="2019-04" db="EMBL/GenBank/DDBJ databases">
        <title>Bacillus sediminilitoris sp. nov., isolated from a tidal flat sediment on the East China Sea.</title>
        <authorList>
            <person name="Wei Y."/>
            <person name="Mao H."/>
            <person name="Fang J."/>
        </authorList>
    </citation>
    <scope>NUCLEOTIDE SEQUENCE [LARGE SCALE GENOMIC DNA]</scope>
    <source>
        <strain evidence="2 3">DSL-17</strain>
    </source>
</reference>
<gene>
    <name evidence="2" type="ORF">E6W99_09330</name>
</gene>
<evidence type="ECO:0000313" key="2">
    <source>
        <dbReference type="EMBL" id="THF80590.1"/>
    </source>
</evidence>
<dbReference type="Proteomes" id="UP000310334">
    <property type="component" value="Unassembled WGS sequence"/>
</dbReference>
<protein>
    <submittedName>
        <fullName evidence="2">Uncharacterized protein</fullName>
    </submittedName>
</protein>